<reference evidence="1 2" key="1">
    <citation type="journal article" date="2016" name="Int. J. Syst. Evol. Microbiol.">
        <title>Resolving the Complexity of Human Skin Metagenomes Using Single-Molecule Sequencing.</title>
        <authorList>
            <consortium name="NISC Comparative Sequencing Program"/>
            <person name="Tsai Y.C."/>
            <person name="Conlan S."/>
            <person name="Deming C."/>
            <person name="Segre J.A."/>
            <person name="Kong H.H."/>
            <person name="Korlach J."/>
            <person name="Oh J."/>
        </authorList>
    </citation>
    <scope>NUCLEOTIDE SEQUENCE [LARGE SCALE GENOMIC DNA]</scope>
    <source>
        <strain evidence="1 2">1B08</strain>
    </source>
</reference>
<comment type="caution">
    <text evidence="1">The sequence shown here is derived from an EMBL/GenBank/DDBJ whole genome shotgun (WGS) entry which is preliminary data.</text>
</comment>
<accession>A0ABR5VFE7</accession>
<name>A0ABR5VFE7_9CORY</name>
<dbReference type="Proteomes" id="UP000070339">
    <property type="component" value="Unassembled WGS sequence"/>
</dbReference>
<sequence length="40" mass="4878">MCQNCTLDPFMHFMGSFMKQFKKFGKRLTIIQKFYKLRLA</sequence>
<organism evidence="1 2">
    <name type="scientific">Corynebacterium simulans</name>
    <dbReference type="NCBI Taxonomy" id="146827"/>
    <lineage>
        <taxon>Bacteria</taxon>
        <taxon>Bacillati</taxon>
        <taxon>Actinomycetota</taxon>
        <taxon>Actinomycetes</taxon>
        <taxon>Mycobacteriales</taxon>
        <taxon>Corynebacteriaceae</taxon>
        <taxon>Corynebacterium</taxon>
    </lineage>
</organism>
<evidence type="ECO:0000313" key="2">
    <source>
        <dbReference type="Proteomes" id="UP000070339"/>
    </source>
</evidence>
<gene>
    <name evidence="1" type="ORF">WM41_0022</name>
</gene>
<protein>
    <submittedName>
        <fullName evidence="1">Uncharacterized protein</fullName>
    </submittedName>
</protein>
<proteinExistence type="predicted"/>
<dbReference type="EMBL" id="LTEB01000009">
    <property type="protein sequence ID" value="KXU19200.1"/>
    <property type="molecule type" value="Genomic_DNA"/>
</dbReference>
<keyword evidence="2" id="KW-1185">Reference proteome</keyword>
<evidence type="ECO:0000313" key="1">
    <source>
        <dbReference type="EMBL" id="KXU19200.1"/>
    </source>
</evidence>